<gene>
    <name evidence="2" type="ORF">F0562_024721</name>
</gene>
<dbReference type="PANTHER" id="PTHR48040:SF53">
    <property type="entry name" value="ABC TRANSPORTER G FAMILY MEMBER 35-LIKE"/>
    <property type="match status" value="1"/>
</dbReference>
<dbReference type="OrthoDB" id="66620at2759"/>
<organism evidence="2 3">
    <name type="scientific">Nyssa sinensis</name>
    <dbReference type="NCBI Taxonomy" id="561372"/>
    <lineage>
        <taxon>Eukaryota</taxon>
        <taxon>Viridiplantae</taxon>
        <taxon>Streptophyta</taxon>
        <taxon>Embryophyta</taxon>
        <taxon>Tracheophyta</taxon>
        <taxon>Spermatophyta</taxon>
        <taxon>Magnoliopsida</taxon>
        <taxon>eudicotyledons</taxon>
        <taxon>Gunneridae</taxon>
        <taxon>Pentapetalae</taxon>
        <taxon>asterids</taxon>
        <taxon>Cornales</taxon>
        <taxon>Nyssaceae</taxon>
        <taxon>Nyssa</taxon>
    </lineage>
</organism>
<keyword evidence="3" id="KW-1185">Reference proteome</keyword>
<protein>
    <recommendedName>
        <fullName evidence="1">Pleiotropic ABC efflux transporter N-terminal domain-containing protein</fullName>
    </recommendedName>
</protein>
<dbReference type="Pfam" id="PF14510">
    <property type="entry name" value="ABC_trans_N"/>
    <property type="match status" value="1"/>
</dbReference>
<dbReference type="EMBL" id="CM018036">
    <property type="protein sequence ID" value="KAA8540360.1"/>
    <property type="molecule type" value="Genomic_DNA"/>
</dbReference>
<evidence type="ECO:0000313" key="3">
    <source>
        <dbReference type="Proteomes" id="UP000325577"/>
    </source>
</evidence>
<dbReference type="InterPro" id="IPR029481">
    <property type="entry name" value="ABC_trans_N"/>
</dbReference>
<feature type="domain" description="Pleiotropic ABC efflux transporter N-terminal" evidence="1">
    <location>
        <begin position="79"/>
        <end position="130"/>
    </location>
</feature>
<evidence type="ECO:0000313" key="2">
    <source>
        <dbReference type="EMBL" id="KAA8540360.1"/>
    </source>
</evidence>
<sequence>MCLGVVTNNRRSIRADEDEEALRWAAIEKLPTYNRLRTSIMKSFLDNGNNNNVVHKEVDVRKLDMNDRQQFIERLFKATEEDNEKFLKKFRNRIDKVGVNLPTVEVRFEHLNIEANCYIGDRALPSLPNAARNIAESVLGLIGIRLAERTKLTILKDASGIIKPSRMALLLGSTILWEDNPFIGAGWKVGPKFKG</sequence>
<evidence type="ECO:0000259" key="1">
    <source>
        <dbReference type="Pfam" id="PF14510"/>
    </source>
</evidence>
<accession>A0A5J5BDA4</accession>
<dbReference type="AlphaFoldDB" id="A0A5J5BDA4"/>
<dbReference type="PANTHER" id="PTHR48040">
    <property type="entry name" value="PLEIOTROPIC DRUG RESISTANCE PROTEIN 1-LIKE ISOFORM X1"/>
    <property type="match status" value="1"/>
</dbReference>
<proteinExistence type="predicted"/>
<reference evidence="2 3" key="1">
    <citation type="submission" date="2019-09" db="EMBL/GenBank/DDBJ databases">
        <title>A chromosome-level genome assembly of the Chinese tupelo Nyssa sinensis.</title>
        <authorList>
            <person name="Yang X."/>
            <person name="Kang M."/>
            <person name="Yang Y."/>
            <person name="Xiong H."/>
            <person name="Wang M."/>
            <person name="Zhang Z."/>
            <person name="Wang Z."/>
            <person name="Wu H."/>
            <person name="Ma T."/>
            <person name="Liu J."/>
            <person name="Xi Z."/>
        </authorList>
    </citation>
    <scope>NUCLEOTIDE SEQUENCE [LARGE SCALE GENOMIC DNA]</scope>
    <source>
        <strain evidence="2">J267</strain>
        <tissue evidence="2">Leaf</tissue>
    </source>
</reference>
<dbReference type="Proteomes" id="UP000325577">
    <property type="component" value="Linkage Group LG13"/>
</dbReference>
<name>A0A5J5BDA4_9ASTE</name>